<dbReference type="PANTHER" id="PTHR34580:SF1">
    <property type="entry name" value="PROTEIN PAFC"/>
    <property type="match status" value="1"/>
</dbReference>
<dbReference type="InterPro" id="IPR013196">
    <property type="entry name" value="HTH_11"/>
</dbReference>
<evidence type="ECO:0000313" key="3">
    <source>
        <dbReference type="EMBL" id="SEA88474.1"/>
    </source>
</evidence>
<evidence type="ECO:0000313" key="4">
    <source>
        <dbReference type="Proteomes" id="UP000199656"/>
    </source>
</evidence>
<evidence type="ECO:0000259" key="1">
    <source>
        <dbReference type="Pfam" id="PF08279"/>
    </source>
</evidence>
<dbReference type="InterPro" id="IPR028349">
    <property type="entry name" value="PafC-like"/>
</dbReference>
<sequence>MDDLKRFDRILKIFFLLQSNYVLTNEELQRRFGIGRRTIYRDLKALESAGIPIVNEAGEGYSIMEGFRIPPLRFTQEETLGLMVAEKVMQQQETAFIKQHFESALIKIKSSFLLQQKYHLLQMEGRVSFNRDIKSGNYLPNVIDVLVNSLLTKHIALISYQKRTDTEPIPREIEPVGLYFENYFWYLLAYCHLRGEYRNFRIDRVSSVQLLEKQFTQEHLPLKELRTKISATQITPIVISVEKEHAHYMFWERMEYGFKKEKETNGRLIMYFDCPTHPVSFARWLMRFVDIATIIEPVSLQQELVQILTDGLRNNEKDHR</sequence>
<dbReference type="SUPFAM" id="SSF46785">
    <property type="entry name" value="Winged helix' DNA-binding domain"/>
    <property type="match status" value="1"/>
</dbReference>
<dbReference type="InterPro" id="IPR036388">
    <property type="entry name" value="WH-like_DNA-bd_sf"/>
</dbReference>
<dbReference type="AlphaFoldDB" id="A0A1H4ETV0"/>
<dbReference type="EMBL" id="FNRL01000020">
    <property type="protein sequence ID" value="SEA88474.1"/>
    <property type="molecule type" value="Genomic_DNA"/>
</dbReference>
<dbReference type="RefSeq" id="WP_089763656.1">
    <property type="nucleotide sequence ID" value="NZ_BKAT01000033.1"/>
</dbReference>
<dbReference type="PANTHER" id="PTHR34580">
    <property type="match status" value="1"/>
</dbReference>
<keyword evidence="3" id="KW-0238">DNA-binding</keyword>
<dbReference type="Gene3D" id="1.10.10.10">
    <property type="entry name" value="Winged helix-like DNA-binding domain superfamily/Winged helix DNA-binding domain"/>
    <property type="match status" value="1"/>
</dbReference>
<protein>
    <submittedName>
        <fullName evidence="3">Predicted DNA-binding transcriptional regulator YafY, contains an HTH and WYL domains</fullName>
    </submittedName>
</protein>
<name>A0A1H4ETV0_9BACT</name>
<dbReference type="PIRSF" id="PIRSF016838">
    <property type="entry name" value="PafC"/>
    <property type="match status" value="1"/>
</dbReference>
<dbReference type="OrthoDB" id="9815009at2"/>
<dbReference type="InterPro" id="IPR051534">
    <property type="entry name" value="CBASS_pafABC_assoc_protein"/>
</dbReference>
<feature type="domain" description="Helix-turn-helix type 11" evidence="1">
    <location>
        <begin position="10"/>
        <end position="61"/>
    </location>
</feature>
<organism evidence="3 4">
    <name type="scientific">Chitinophaga terrae</name>
    <name type="common">ex Kim and Jung 2007</name>
    <dbReference type="NCBI Taxonomy" id="408074"/>
    <lineage>
        <taxon>Bacteria</taxon>
        <taxon>Pseudomonadati</taxon>
        <taxon>Bacteroidota</taxon>
        <taxon>Chitinophagia</taxon>
        <taxon>Chitinophagales</taxon>
        <taxon>Chitinophagaceae</taxon>
        <taxon>Chitinophaga</taxon>
    </lineage>
</organism>
<evidence type="ECO:0000259" key="2">
    <source>
        <dbReference type="Pfam" id="PF13280"/>
    </source>
</evidence>
<accession>A0A1H4ETV0</accession>
<gene>
    <name evidence="3" type="ORF">SAMN05660909_03959</name>
</gene>
<dbReference type="PROSITE" id="PS52050">
    <property type="entry name" value="WYL"/>
    <property type="match status" value="1"/>
</dbReference>
<feature type="domain" description="WYL" evidence="2">
    <location>
        <begin position="142"/>
        <end position="209"/>
    </location>
</feature>
<dbReference type="GO" id="GO:0003677">
    <property type="term" value="F:DNA binding"/>
    <property type="evidence" value="ECO:0007669"/>
    <property type="project" value="UniProtKB-KW"/>
</dbReference>
<dbReference type="Proteomes" id="UP000199656">
    <property type="component" value="Unassembled WGS sequence"/>
</dbReference>
<dbReference type="InterPro" id="IPR026881">
    <property type="entry name" value="WYL_dom"/>
</dbReference>
<reference evidence="4" key="1">
    <citation type="submission" date="2016-10" db="EMBL/GenBank/DDBJ databases">
        <authorList>
            <person name="Varghese N."/>
            <person name="Submissions S."/>
        </authorList>
    </citation>
    <scope>NUCLEOTIDE SEQUENCE [LARGE SCALE GENOMIC DNA]</scope>
    <source>
        <strain evidence="4">DSM 23920</strain>
    </source>
</reference>
<keyword evidence="4" id="KW-1185">Reference proteome</keyword>
<dbReference type="Pfam" id="PF08279">
    <property type="entry name" value="HTH_11"/>
    <property type="match status" value="1"/>
</dbReference>
<dbReference type="InterPro" id="IPR036390">
    <property type="entry name" value="WH_DNA-bd_sf"/>
</dbReference>
<dbReference type="STRING" id="408074.SAMN05660909_03959"/>
<dbReference type="Pfam" id="PF13280">
    <property type="entry name" value="WYL"/>
    <property type="match status" value="1"/>
</dbReference>
<proteinExistence type="predicted"/>